<feature type="region of interest" description="Disordered" evidence="1">
    <location>
        <begin position="218"/>
        <end position="269"/>
    </location>
</feature>
<feature type="compositionally biased region" description="Basic and acidic residues" evidence="1">
    <location>
        <begin position="223"/>
        <end position="234"/>
    </location>
</feature>
<feature type="compositionally biased region" description="Polar residues" evidence="1">
    <location>
        <begin position="249"/>
        <end position="259"/>
    </location>
</feature>
<reference evidence="2" key="1">
    <citation type="submission" date="2021-10" db="EMBL/GenBank/DDBJ databases">
        <title>De novo Genome Assembly of Clathrus columnatus (Basidiomycota, Fungi) Using Illumina and Nanopore Sequence Data.</title>
        <authorList>
            <person name="Ogiso-Tanaka E."/>
            <person name="Itagaki H."/>
            <person name="Hosoya T."/>
            <person name="Hosaka K."/>
        </authorList>
    </citation>
    <scope>NUCLEOTIDE SEQUENCE</scope>
    <source>
        <strain evidence="2">MO-923</strain>
    </source>
</reference>
<sequence length="269" mass="29233">MVDVLVGSSHETEIDRRVVEAKSRFFEWVRIKLRMVWESFGGTVPPNNVNATVSGRTDAALAMDTPPTLIMPMTNPLQLALGLWRTYSPAIGAFLQQPPPMASPVDASPLPSPSPPPHSRIIEREVSSTQPRMSSAVEIHPSMGSSKVMNRDALLARRRALEAELAALNSMSNFPAESSTPVDRSTKPSLNTSHGASAFAANLASTAFTAMSTYLPTSSAPDDGGKYEEIARDEIGEDDDAEINRPEGRSTSSWWSFGNNKGYERLKTE</sequence>
<evidence type="ECO:0000256" key="1">
    <source>
        <dbReference type="SAM" id="MobiDB-lite"/>
    </source>
</evidence>
<evidence type="ECO:0000313" key="3">
    <source>
        <dbReference type="Proteomes" id="UP001050691"/>
    </source>
</evidence>
<evidence type="ECO:0000313" key="2">
    <source>
        <dbReference type="EMBL" id="GJJ11978.1"/>
    </source>
</evidence>
<comment type="caution">
    <text evidence="2">The sequence shown here is derived from an EMBL/GenBank/DDBJ whole genome shotgun (WGS) entry which is preliminary data.</text>
</comment>
<feature type="region of interest" description="Disordered" evidence="1">
    <location>
        <begin position="98"/>
        <end position="120"/>
    </location>
</feature>
<accession>A0AAV5AFS0</accession>
<organism evidence="2 3">
    <name type="scientific">Clathrus columnatus</name>
    <dbReference type="NCBI Taxonomy" id="1419009"/>
    <lineage>
        <taxon>Eukaryota</taxon>
        <taxon>Fungi</taxon>
        <taxon>Dikarya</taxon>
        <taxon>Basidiomycota</taxon>
        <taxon>Agaricomycotina</taxon>
        <taxon>Agaricomycetes</taxon>
        <taxon>Phallomycetidae</taxon>
        <taxon>Phallales</taxon>
        <taxon>Clathraceae</taxon>
        <taxon>Clathrus</taxon>
    </lineage>
</organism>
<keyword evidence="3" id="KW-1185">Reference proteome</keyword>
<gene>
    <name evidence="2" type="ORF">Clacol_006216</name>
</gene>
<proteinExistence type="predicted"/>
<protein>
    <submittedName>
        <fullName evidence="2">Uncharacterized protein</fullName>
    </submittedName>
</protein>
<dbReference type="AlphaFoldDB" id="A0AAV5AFS0"/>
<dbReference type="EMBL" id="BPWL01000007">
    <property type="protein sequence ID" value="GJJ11978.1"/>
    <property type="molecule type" value="Genomic_DNA"/>
</dbReference>
<dbReference type="Proteomes" id="UP001050691">
    <property type="component" value="Unassembled WGS sequence"/>
</dbReference>
<name>A0AAV5AFS0_9AGAM</name>